<feature type="compositionally biased region" description="Acidic residues" evidence="1">
    <location>
        <begin position="518"/>
        <end position="537"/>
    </location>
</feature>
<comment type="caution">
    <text evidence="3">The sequence shown here is derived from an EMBL/GenBank/DDBJ whole genome shotgun (WGS) entry which is preliminary data.</text>
</comment>
<feature type="compositionally biased region" description="Polar residues" evidence="1">
    <location>
        <begin position="422"/>
        <end position="437"/>
    </location>
</feature>
<feature type="domain" description="BSD" evidence="2">
    <location>
        <begin position="206"/>
        <end position="258"/>
    </location>
</feature>
<dbReference type="SUPFAM" id="SSF140383">
    <property type="entry name" value="BSD domain-like"/>
    <property type="match status" value="1"/>
</dbReference>
<feature type="compositionally biased region" description="Basic and acidic residues" evidence="1">
    <location>
        <begin position="459"/>
        <end position="468"/>
    </location>
</feature>
<name>A0AAP0WW13_LIQFO</name>
<dbReference type="GO" id="GO:0005737">
    <property type="term" value="C:cytoplasm"/>
    <property type="evidence" value="ECO:0007669"/>
    <property type="project" value="TreeGrafter"/>
</dbReference>
<proteinExistence type="predicted"/>
<feature type="compositionally biased region" description="Basic and acidic residues" evidence="1">
    <location>
        <begin position="368"/>
        <end position="377"/>
    </location>
</feature>
<accession>A0AAP0WW13</accession>
<feature type="region of interest" description="Disordered" evidence="1">
    <location>
        <begin position="456"/>
        <end position="537"/>
    </location>
</feature>
<dbReference type="PANTHER" id="PTHR16019">
    <property type="entry name" value="SYNAPSE-ASSOCIATED PROTEIN"/>
    <property type="match status" value="1"/>
</dbReference>
<evidence type="ECO:0000259" key="2">
    <source>
        <dbReference type="PROSITE" id="PS50858"/>
    </source>
</evidence>
<dbReference type="PROSITE" id="PS50858">
    <property type="entry name" value="BSD"/>
    <property type="match status" value="1"/>
</dbReference>
<dbReference type="InterPro" id="IPR051494">
    <property type="entry name" value="BSD_domain-containing"/>
</dbReference>
<dbReference type="Proteomes" id="UP001415857">
    <property type="component" value="Unassembled WGS sequence"/>
</dbReference>
<dbReference type="AlphaFoldDB" id="A0AAP0WW13"/>
<evidence type="ECO:0000313" key="3">
    <source>
        <dbReference type="EMBL" id="KAK9281407.1"/>
    </source>
</evidence>
<evidence type="ECO:0000313" key="4">
    <source>
        <dbReference type="Proteomes" id="UP001415857"/>
    </source>
</evidence>
<reference evidence="3 4" key="1">
    <citation type="journal article" date="2024" name="Plant J.">
        <title>Genome sequences and population genomics reveal climatic adaptation and genomic divergence between two closely related sweetgum species.</title>
        <authorList>
            <person name="Xu W.Q."/>
            <person name="Ren C.Q."/>
            <person name="Zhang X.Y."/>
            <person name="Comes H.P."/>
            <person name="Liu X.H."/>
            <person name="Li Y.G."/>
            <person name="Kettle C.J."/>
            <person name="Jalonen R."/>
            <person name="Gaisberger H."/>
            <person name="Ma Y.Z."/>
            <person name="Qiu Y.X."/>
        </authorList>
    </citation>
    <scope>NUCLEOTIDE SEQUENCE [LARGE SCALE GENOMIC DNA]</scope>
    <source>
        <strain evidence="3">Hangzhou</strain>
    </source>
</reference>
<evidence type="ECO:0000256" key="1">
    <source>
        <dbReference type="SAM" id="MobiDB-lite"/>
    </source>
</evidence>
<dbReference type="Gene3D" id="1.10.3970.10">
    <property type="entry name" value="BSD domain"/>
    <property type="match status" value="1"/>
</dbReference>
<feature type="region of interest" description="Disordered" evidence="1">
    <location>
        <begin position="367"/>
        <end position="444"/>
    </location>
</feature>
<feature type="compositionally biased region" description="Basic and acidic residues" evidence="1">
    <location>
        <begin position="12"/>
        <end position="26"/>
    </location>
</feature>
<feature type="region of interest" description="Disordered" evidence="1">
    <location>
        <begin position="1"/>
        <end position="55"/>
    </location>
</feature>
<feature type="compositionally biased region" description="Low complexity" evidence="1">
    <location>
        <begin position="36"/>
        <end position="52"/>
    </location>
</feature>
<feature type="compositionally biased region" description="Acidic residues" evidence="1">
    <location>
        <begin position="479"/>
        <end position="494"/>
    </location>
</feature>
<dbReference type="SMART" id="SM00751">
    <property type="entry name" value="BSD"/>
    <property type="match status" value="1"/>
</dbReference>
<gene>
    <name evidence="3" type="ORF">L1049_004308</name>
</gene>
<dbReference type="InterPro" id="IPR005607">
    <property type="entry name" value="BSD_dom"/>
</dbReference>
<protein>
    <recommendedName>
        <fullName evidence="2">BSD domain-containing protein</fullName>
    </recommendedName>
</protein>
<dbReference type="PANTHER" id="PTHR16019:SF5">
    <property type="entry name" value="BSD DOMAIN-CONTAINING PROTEIN 1"/>
    <property type="match status" value="1"/>
</dbReference>
<dbReference type="EMBL" id="JBBPBK010000007">
    <property type="protein sequence ID" value="KAK9281407.1"/>
    <property type="molecule type" value="Genomic_DNA"/>
</dbReference>
<feature type="compositionally biased region" description="Basic and acidic residues" evidence="1">
    <location>
        <begin position="400"/>
        <end position="418"/>
    </location>
</feature>
<keyword evidence="4" id="KW-1185">Reference proteome</keyword>
<dbReference type="Pfam" id="PF03909">
    <property type="entry name" value="BSD"/>
    <property type="match status" value="1"/>
</dbReference>
<organism evidence="3 4">
    <name type="scientific">Liquidambar formosana</name>
    <name type="common">Formosan gum</name>
    <dbReference type="NCBI Taxonomy" id="63359"/>
    <lineage>
        <taxon>Eukaryota</taxon>
        <taxon>Viridiplantae</taxon>
        <taxon>Streptophyta</taxon>
        <taxon>Embryophyta</taxon>
        <taxon>Tracheophyta</taxon>
        <taxon>Spermatophyta</taxon>
        <taxon>Magnoliopsida</taxon>
        <taxon>eudicotyledons</taxon>
        <taxon>Gunneridae</taxon>
        <taxon>Pentapetalae</taxon>
        <taxon>Saxifragales</taxon>
        <taxon>Altingiaceae</taxon>
        <taxon>Liquidambar</taxon>
    </lineage>
</organism>
<sequence length="537" mass="60249">MDFFKSVFSDDPDPKPHESESPKKEEIEPEEDDPYPDSSPNAQNPNPNSALSDGGGRWSFGGLIKTLTTKSESVIETYRRDLKEFGSGLKKETETFREVANRAVKELPTSIEASASVAQGSLETVGQAIDEFGSNVWKGTAQIISHGKDTLLADDNETELSDNQNYSNQNQNSKHYNRFDTRVRAIQSDLSTYCEEPDDLDDYGKWKSGFALEEKEEEFERLFEENGVMEGIYTKVVPNEVDRETFWCRYFYKVYKLKQAEDVRVNFVKRAISREDDEEDLSWDVDDDDFEETNVSSKAVLLENRELGGNDSGRIVKEENLVKDLRVGDSGVVDVDEMAEDRSKSIVEDLGWEVDNDDEETNVLTKVDSSEKRELGSKDSLPIVEEKSIGDSEVGNSADVDEKRENRSNVDGGDKDIVAESSGDNSSNEEVQLGRSSEMNKDELVSKFDEKMVLQGKAEPGESCKDNDFTVVSSQPSLPEEEDLGWDEIEDLGSGDEKKITHGGSPNRADLRKRLSAADEDEDLSWDIEDDDEPVKA</sequence>
<dbReference type="InterPro" id="IPR035925">
    <property type="entry name" value="BSD_dom_sf"/>
</dbReference>